<name>A0AAV7T494_PLEWA</name>
<evidence type="ECO:0000313" key="2">
    <source>
        <dbReference type="Proteomes" id="UP001066276"/>
    </source>
</evidence>
<sequence length="79" mass="8676">MTLTSPKEPRTPSCPKELKMLLEPEMPSSLGGEEKLIVTKQPAGMLLLPTSLQDRRGFGRYVKGFGIECVGENTRGGRE</sequence>
<dbReference type="AlphaFoldDB" id="A0AAV7T494"/>
<dbReference type="Proteomes" id="UP001066276">
    <property type="component" value="Chromosome 4_1"/>
</dbReference>
<accession>A0AAV7T494</accession>
<reference evidence="1" key="1">
    <citation type="journal article" date="2022" name="bioRxiv">
        <title>Sequencing and chromosome-scale assembly of the giantPleurodeles waltlgenome.</title>
        <authorList>
            <person name="Brown T."/>
            <person name="Elewa A."/>
            <person name="Iarovenko S."/>
            <person name="Subramanian E."/>
            <person name="Araus A.J."/>
            <person name="Petzold A."/>
            <person name="Susuki M."/>
            <person name="Suzuki K.-i.T."/>
            <person name="Hayashi T."/>
            <person name="Toyoda A."/>
            <person name="Oliveira C."/>
            <person name="Osipova E."/>
            <person name="Leigh N.D."/>
            <person name="Simon A."/>
            <person name="Yun M.H."/>
        </authorList>
    </citation>
    <scope>NUCLEOTIDE SEQUENCE</scope>
    <source>
        <strain evidence="1">20211129_DDA</strain>
        <tissue evidence="1">Liver</tissue>
    </source>
</reference>
<dbReference type="EMBL" id="JANPWB010000007">
    <property type="protein sequence ID" value="KAJ1171230.1"/>
    <property type="molecule type" value="Genomic_DNA"/>
</dbReference>
<gene>
    <name evidence="1" type="ORF">NDU88_003100</name>
</gene>
<evidence type="ECO:0000313" key="1">
    <source>
        <dbReference type="EMBL" id="KAJ1171230.1"/>
    </source>
</evidence>
<protein>
    <submittedName>
        <fullName evidence="1">Uncharacterized protein</fullName>
    </submittedName>
</protein>
<keyword evidence="2" id="KW-1185">Reference proteome</keyword>
<proteinExistence type="predicted"/>
<organism evidence="1 2">
    <name type="scientific">Pleurodeles waltl</name>
    <name type="common">Iberian ribbed newt</name>
    <dbReference type="NCBI Taxonomy" id="8319"/>
    <lineage>
        <taxon>Eukaryota</taxon>
        <taxon>Metazoa</taxon>
        <taxon>Chordata</taxon>
        <taxon>Craniata</taxon>
        <taxon>Vertebrata</taxon>
        <taxon>Euteleostomi</taxon>
        <taxon>Amphibia</taxon>
        <taxon>Batrachia</taxon>
        <taxon>Caudata</taxon>
        <taxon>Salamandroidea</taxon>
        <taxon>Salamandridae</taxon>
        <taxon>Pleurodelinae</taxon>
        <taxon>Pleurodeles</taxon>
    </lineage>
</organism>
<comment type="caution">
    <text evidence="1">The sequence shown here is derived from an EMBL/GenBank/DDBJ whole genome shotgun (WGS) entry which is preliminary data.</text>
</comment>